<gene>
    <name evidence="2" type="ORF">LR394_38255</name>
</gene>
<sequence>MLENFRTWLFASPRRLVVVSLTAIILAFVGITALTDDDTAVDTTGGTGNTESIGSTNAAIPDADEYVLAAVEFVRLWAEVAPGESNQQWLDKLVPRATEDYAQALRTTDTATLPGGQPSGDPVVRFLAQESAMIAIPLGGGDSVLVTVVAGDGTSEAKVSDVQPNTGD</sequence>
<organism evidence="2 3">
    <name type="scientific">Kineosporia babensis</name>
    <dbReference type="NCBI Taxonomy" id="499548"/>
    <lineage>
        <taxon>Bacteria</taxon>
        <taxon>Bacillati</taxon>
        <taxon>Actinomycetota</taxon>
        <taxon>Actinomycetes</taxon>
        <taxon>Kineosporiales</taxon>
        <taxon>Kineosporiaceae</taxon>
        <taxon>Kineosporia</taxon>
    </lineage>
</organism>
<reference evidence="2" key="1">
    <citation type="submission" date="2021-11" db="EMBL/GenBank/DDBJ databases">
        <title>Streptomyces corallinus and Kineosporia corallina sp. nov., two new coral-derived marine actinobacteria.</title>
        <authorList>
            <person name="Buangrab K."/>
            <person name="Sutthacheep M."/>
            <person name="Yeemin T."/>
            <person name="Harunari E."/>
            <person name="Igarashi Y."/>
            <person name="Sripreechasak P."/>
            <person name="Kanchanasin P."/>
            <person name="Tanasupawat S."/>
            <person name="Phongsopitanun W."/>
        </authorList>
    </citation>
    <scope>NUCLEOTIDE SEQUENCE</scope>
    <source>
        <strain evidence="2">JCM 31032</strain>
    </source>
</reference>
<dbReference type="RefSeq" id="WP_231449609.1">
    <property type="nucleotide sequence ID" value="NZ_JAJOMB010000034.1"/>
</dbReference>
<name>A0A9X1NKR9_9ACTN</name>
<evidence type="ECO:0000313" key="3">
    <source>
        <dbReference type="Proteomes" id="UP001138997"/>
    </source>
</evidence>
<dbReference type="EMBL" id="JAJOMB010000034">
    <property type="protein sequence ID" value="MCD5316757.1"/>
    <property type="molecule type" value="Genomic_DNA"/>
</dbReference>
<keyword evidence="3" id="KW-1185">Reference proteome</keyword>
<keyword evidence="1" id="KW-0812">Transmembrane</keyword>
<feature type="transmembrane region" description="Helical" evidence="1">
    <location>
        <begin position="16"/>
        <end position="34"/>
    </location>
</feature>
<keyword evidence="1" id="KW-0472">Membrane</keyword>
<proteinExistence type="predicted"/>
<keyword evidence="1" id="KW-1133">Transmembrane helix</keyword>
<comment type="caution">
    <text evidence="2">The sequence shown here is derived from an EMBL/GenBank/DDBJ whole genome shotgun (WGS) entry which is preliminary data.</text>
</comment>
<evidence type="ECO:0000256" key="1">
    <source>
        <dbReference type="SAM" id="Phobius"/>
    </source>
</evidence>
<evidence type="ECO:0000313" key="2">
    <source>
        <dbReference type="EMBL" id="MCD5316757.1"/>
    </source>
</evidence>
<dbReference type="AlphaFoldDB" id="A0A9X1NKR9"/>
<protein>
    <submittedName>
        <fullName evidence="2">Uncharacterized protein</fullName>
    </submittedName>
</protein>
<dbReference type="Proteomes" id="UP001138997">
    <property type="component" value="Unassembled WGS sequence"/>
</dbReference>
<accession>A0A9X1NKR9</accession>